<dbReference type="PANTHER" id="PTHR11669:SF0">
    <property type="entry name" value="PROTEIN STICHEL-LIKE 2"/>
    <property type="match status" value="1"/>
</dbReference>
<evidence type="ECO:0000256" key="6">
    <source>
        <dbReference type="ARBA" id="ARBA00023054"/>
    </source>
</evidence>
<feature type="domain" description="STICHEL DnaA-N-like alpha-beta" evidence="9">
    <location>
        <begin position="686"/>
        <end position="763"/>
    </location>
</feature>
<keyword evidence="11" id="KW-1185">Reference proteome</keyword>
<organism evidence="10 11">
    <name type="scientific">Acacia crassicarpa</name>
    <name type="common">northern wattle</name>
    <dbReference type="NCBI Taxonomy" id="499986"/>
    <lineage>
        <taxon>Eukaryota</taxon>
        <taxon>Viridiplantae</taxon>
        <taxon>Streptophyta</taxon>
        <taxon>Embryophyta</taxon>
        <taxon>Tracheophyta</taxon>
        <taxon>Spermatophyta</taxon>
        <taxon>Magnoliopsida</taxon>
        <taxon>eudicotyledons</taxon>
        <taxon>Gunneridae</taxon>
        <taxon>Pentapetalae</taxon>
        <taxon>rosids</taxon>
        <taxon>fabids</taxon>
        <taxon>Fabales</taxon>
        <taxon>Fabaceae</taxon>
        <taxon>Caesalpinioideae</taxon>
        <taxon>mimosoid clade</taxon>
        <taxon>Acacieae</taxon>
        <taxon>Acacia</taxon>
    </lineage>
</organism>
<evidence type="ECO:0000256" key="1">
    <source>
        <dbReference type="ARBA" id="ARBA00006360"/>
    </source>
</evidence>
<feature type="compositionally biased region" description="Polar residues" evidence="7">
    <location>
        <begin position="795"/>
        <end position="808"/>
    </location>
</feature>
<protein>
    <recommendedName>
        <fullName evidence="12">AAA+ ATPase domain-containing protein</fullName>
    </recommendedName>
</protein>
<dbReference type="FunFam" id="1.10.8.60:FF:000013">
    <property type="entry name" value="DNA polymerase III subunit gamma/tau"/>
    <property type="match status" value="1"/>
</dbReference>
<dbReference type="CDD" id="cd18137">
    <property type="entry name" value="HLD_clamp_pol_III_gamma_tau"/>
    <property type="match status" value="1"/>
</dbReference>
<dbReference type="GO" id="GO:0003689">
    <property type="term" value="F:DNA clamp loader activity"/>
    <property type="evidence" value="ECO:0007669"/>
    <property type="project" value="TreeGrafter"/>
</dbReference>
<dbReference type="NCBIfam" id="TIGR02397">
    <property type="entry name" value="dnaX_nterm"/>
    <property type="match status" value="1"/>
</dbReference>
<dbReference type="Gene3D" id="3.40.50.300">
    <property type="entry name" value="P-loop containing nucleotide triphosphate hydrolases"/>
    <property type="match status" value="1"/>
</dbReference>
<dbReference type="GO" id="GO:0005663">
    <property type="term" value="C:DNA replication factor C complex"/>
    <property type="evidence" value="ECO:0007669"/>
    <property type="project" value="TreeGrafter"/>
</dbReference>
<evidence type="ECO:0000313" key="11">
    <source>
        <dbReference type="Proteomes" id="UP001293593"/>
    </source>
</evidence>
<keyword evidence="2" id="KW-0479">Metal-binding</keyword>
<evidence type="ECO:0000256" key="3">
    <source>
        <dbReference type="ARBA" id="ARBA00022741"/>
    </source>
</evidence>
<dbReference type="AlphaFoldDB" id="A0AAE1J7P9"/>
<feature type="region of interest" description="Disordered" evidence="7">
    <location>
        <begin position="795"/>
        <end position="815"/>
    </location>
</feature>
<dbReference type="InterPro" id="IPR045085">
    <property type="entry name" value="HLD_clamp_pol_III_gamma_tau"/>
</dbReference>
<reference evidence="10" key="1">
    <citation type="submission" date="2023-10" db="EMBL/GenBank/DDBJ databases">
        <title>Chromosome-level genome of the transformable northern wattle, Acacia crassicarpa.</title>
        <authorList>
            <person name="Massaro I."/>
            <person name="Sinha N.R."/>
            <person name="Poethig S."/>
            <person name="Leichty A.R."/>
        </authorList>
    </citation>
    <scope>NUCLEOTIDE SEQUENCE</scope>
    <source>
        <strain evidence="10">Acra3RX</strain>
        <tissue evidence="10">Leaf</tissue>
    </source>
</reference>
<dbReference type="GO" id="GO:0003887">
    <property type="term" value="F:DNA-directed DNA polymerase activity"/>
    <property type="evidence" value="ECO:0007669"/>
    <property type="project" value="InterPro"/>
</dbReference>
<proteinExistence type="inferred from homology"/>
<dbReference type="InterPro" id="IPR027417">
    <property type="entry name" value="P-loop_NTPase"/>
</dbReference>
<evidence type="ECO:0000259" key="9">
    <source>
        <dbReference type="Pfam" id="PF23007"/>
    </source>
</evidence>
<dbReference type="GO" id="GO:0005524">
    <property type="term" value="F:ATP binding"/>
    <property type="evidence" value="ECO:0007669"/>
    <property type="project" value="UniProtKB-KW"/>
</dbReference>
<dbReference type="GO" id="GO:0006261">
    <property type="term" value="P:DNA-templated DNA replication"/>
    <property type="evidence" value="ECO:0007669"/>
    <property type="project" value="TreeGrafter"/>
</dbReference>
<name>A0AAE1J7P9_9FABA</name>
<accession>A0AAE1J7P9</accession>
<gene>
    <name evidence="10" type="ORF">QN277_025628</name>
</gene>
<comment type="caution">
    <text evidence="10">The sequence shown here is derived from an EMBL/GenBank/DDBJ whole genome shotgun (WGS) entry which is preliminary data.</text>
</comment>
<evidence type="ECO:0000256" key="2">
    <source>
        <dbReference type="ARBA" id="ARBA00022723"/>
    </source>
</evidence>
<dbReference type="GO" id="GO:0003677">
    <property type="term" value="F:DNA binding"/>
    <property type="evidence" value="ECO:0007669"/>
    <property type="project" value="InterPro"/>
</dbReference>
<evidence type="ECO:0000313" key="10">
    <source>
        <dbReference type="EMBL" id="KAK4264453.1"/>
    </source>
</evidence>
<evidence type="ECO:0000256" key="4">
    <source>
        <dbReference type="ARBA" id="ARBA00022833"/>
    </source>
</evidence>
<dbReference type="SUPFAM" id="SSF48019">
    <property type="entry name" value="post-AAA+ oligomerization domain-like"/>
    <property type="match status" value="1"/>
</dbReference>
<keyword evidence="5" id="KW-0067">ATP-binding</keyword>
<dbReference type="SUPFAM" id="SSF52540">
    <property type="entry name" value="P-loop containing nucleoside triphosphate hydrolases"/>
    <property type="match status" value="1"/>
</dbReference>
<feature type="domain" description="DNA polymerase III subunit gamma/tau helical lid" evidence="8">
    <location>
        <begin position="463"/>
        <end position="503"/>
    </location>
</feature>
<evidence type="ECO:0000256" key="7">
    <source>
        <dbReference type="SAM" id="MobiDB-lite"/>
    </source>
</evidence>
<dbReference type="InterPro" id="IPR012763">
    <property type="entry name" value="DNA_pol_III_sug/sutau_N"/>
</dbReference>
<keyword evidence="6" id="KW-0175">Coiled coil</keyword>
<evidence type="ECO:0008006" key="12">
    <source>
        <dbReference type="Google" id="ProtNLM"/>
    </source>
</evidence>
<dbReference type="GO" id="GO:0046872">
    <property type="term" value="F:metal ion binding"/>
    <property type="evidence" value="ECO:0007669"/>
    <property type="project" value="UniProtKB-KW"/>
</dbReference>
<dbReference type="Gene3D" id="1.10.8.60">
    <property type="match status" value="1"/>
</dbReference>
<dbReference type="EMBL" id="JAWXYG010000008">
    <property type="protein sequence ID" value="KAK4264453.1"/>
    <property type="molecule type" value="Genomic_DNA"/>
</dbReference>
<dbReference type="Gene3D" id="1.20.272.10">
    <property type="match status" value="1"/>
</dbReference>
<dbReference type="Proteomes" id="UP001293593">
    <property type="component" value="Unassembled WGS sequence"/>
</dbReference>
<keyword evidence="3" id="KW-0547">Nucleotide-binding</keyword>
<dbReference type="GO" id="GO:0009360">
    <property type="term" value="C:DNA polymerase III complex"/>
    <property type="evidence" value="ECO:0007669"/>
    <property type="project" value="InterPro"/>
</dbReference>
<dbReference type="InterPro" id="IPR054506">
    <property type="entry name" value="DnaA_N-like_STI"/>
</dbReference>
<dbReference type="Pfam" id="PF23007">
    <property type="entry name" value="DnaA_N-like_STI"/>
    <property type="match status" value="1"/>
</dbReference>
<keyword evidence="4" id="KW-0862">Zinc</keyword>
<dbReference type="Pfam" id="PF22608">
    <property type="entry name" value="DNAX_ATPase_lid"/>
    <property type="match status" value="1"/>
</dbReference>
<dbReference type="InterPro" id="IPR008921">
    <property type="entry name" value="DNA_pol3_clamp-load_cplx_C"/>
</dbReference>
<evidence type="ECO:0000259" key="8">
    <source>
        <dbReference type="Pfam" id="PF22608"/>
    </source>
</evidence>
<sequence length="968" mass="107540">MMDGRRHSVDVPISKTLIALRRVRSLRDPSTNSMSKLCSSIDNLHWENGSGNGISLRFLDASRACDSDDNGALRSKNLSCSMRRQHDAADFELNSGHFNSKLKSCPEGQQDEELAYSNLNQEGNSGIKSTGDSCYSNHGRKELDIASIMPPSNEATSGSSKLGAIDHSMLTRKTQCKNQVKSSEGLGDIAGLRGSPCLSVGEAFSAYSSTANMNQDVDIVNDNHHGCGISCCWSKSPRFRESNVYSDIEDRPLITWHADETALYGHKNMRHIGGEISPNFETPRSLCMKFRPKFFNDLVGQSVVARSLLGAIFKGRVTSFYLFHGPRGTGKTSASRIFASALNCLSLEEERPCGLCRECVLFFSGRSKDVKEVDSVRLNRIDKVKSLVKNASIPPVSSRFKIFIVDECQLILGETWACLLNSLESLSHHVVFIMITPDLDKLPRSAVSRAQRYHFPKIKDAEIASTLEKICLEEGLDFEQDALDFIAAKSCGSLRDAEIMLDQLSLLGKKITISLAHELTGIISDDELFELLDLALSSDTSNTVRRARELMRSRVDPLQLMSQLANLIMDILAGKCDDGGSGVRMRFSSSHKSEADLQKLNHALRILSETEKQLRISKNQTTWFTVALLQLSSAEHSSVDANDTKLRDACNGDGDFCSTSSTGDSRKHLASAQYDNKLFRLGPLDHTLSSIWYKATESCQSNRLKTFLRKQGKLSSLCVNHGLAIAELDFQHRSYVCRAEKSWKMIASSLQLILGCNIELRINHVPCTSDSKYAKLKRSSFSFFSCSRRIRQKALSDNEQGSEPNYTDHTSEKAMMRDRTVTCTSDCGSQMQKPESYHQMEVVTALRDGDGNLLSSRKNLLNSSCQETSRTSSSGVDSSKEEGFDYAHLVSSNPDSDYQAKCFPRNFWIHKKKLRSPDLSQLVFEGTQQQKEFVLSIPNYTCSETHSYASEPCVFSTSSNNCTKAAQN</sequence>
<dbReference type="PANTHER" id="PTHR11669">
    <property type="entry name" value="REPLICATION FACTOR C / DNA POLYMERASE III GAMMA-TAU SUBUNIT"/>
    <property type="match status" value="1"/>
</dbReference>
<dbReference type="Pfam" id="PF13177">
    <property type="entry name" value="DNA_pol3_delta2"/>
    <property type="match status" value="1"/>
</dbReference>
<dbReference type="InterPro" id="IPR050238">
    <property type="entry name" value="DNA_Rep/Repair_Clamp_Loader"/>
</dbReference>
<evidence type="ECO:0000256" key="5">
    <source>
        <dbReference type="ARBA" id="ARBA00022840"/>
    </source>
</evidence>
<dbReference type="GO" id="GO:0006281">
    <property type="term" value="P:DNA repair"/>
    <property type="evidence" value="ECO:0007669"/>
    <property type="project" value="TreeGrafter"/>
</dbReference>
<comment type="similarity">
    <text evidence="1">Belongs to the DnaX/STICHEL family.</text>
</comment>